<dbReference type="PANTHER" id="PTHR35268">
    <property type="entry name" value="PROTEIN CCSMST1"/>
    <property type="match status" value="1"/>
</dbReference>
<evidence type="ECO:0000256" key="7">
    <source>
        <dbReference type="ARBA" id="ARBA00022982"/>
    </source>
</evidence>
<dbReference type="InterPro" id="IPR029160">
    <property type="entry name" value="UQCC4"/>
</dbReference>
<evidence type="ECO:0000313" key="13">
    <source>
        <dbReference type="Proteomes" id="UP000812440"/>
    </source>
</evidence>
<keyword evidence="6" id="KW-0999">Mitochondrion inner membrane</keyword>
<keyword evidence="3" id="KW-0679">Respiratory chain</keyword>
<keyword evidence="13" id="KW-1185">Reference proteome</keyword>
<evidence type="ECO:0000256" key="6">
    <source>
        <dbReference type="ARBA" id="ARBA00022792"/>
    </source>
</evidence>
<evidence type="ECO:0000256" key="10">
    <source>
        <dbReference type="ARBA" id="ARBA00023136"/>
    </source>
</evidence>
<keyword evidence="8" id="KW-1133">Transmembrane helix</keyword>
<dbReference type="OrthoDB" id="5783753at2759"/>
<evidence type="ECO:0000256" key="3">
    <source>
        <dbReference type="ARBA" id="ARBA00022660"/>
    </source>
</evidence>
<evidence type="ECO:0000256" key="11">
    <source>
        <dbReference type="ARBA" id="ARBA00034713"/>
    </source>
</evidence>
<evidence type="ECO:0000256" key="5">
    <source>
        <dbReference type="ARBA" id="ARBA00022729"/>
    </source>
</evidence>
<dbReference type="PRINTS" id="PR02042">
    <property type="entry name" value="CCSMST1"/>
</dbReference>
<keyword evidence="7" id="KW-0249">Electron transport</keyword>
<evidence type="ECO:0000256" key="1">
    <source>
        <dbReference type="ARBA" id="ARBA00004434"/>
    </source>
</evidence>
<sequence length="113" mass="13166">MRGNSCIVPLLRKLRLITPLSNVKNIHFKQYPDCSEESKSSKPLKFSTSKASHRNWTVDKSLGSDETRPLWKVIPVSVFLTAFLLWAVFREETDLDQMIYNPIEKLQEENEKK</sequence>
<reference evidence="12" key="1">
    <citation type="thesis" date="2020" institute="ProQuest LLC" country="789 East Eisenhower Parkway, Ann Arbor, MI, USA">
        <title>Comparative Genomics and Chromosome Evolution.</title>
        <authorList>
            <person name="Mudd A.B."/>
        </authorList>
    </citation>
    <scope>NUCLEOTIDE SEQUENCE</scope>
    <source>
        <strain evidence="12">Female2</strain>
        <tissue evidence="12">Blood</tissue>
    </source>
</reference>
<evidence type="ECO:0000313" key="12">
    <source>
        <dbReference type="EMBL" id="KAG8433039.1"/>
    </source>
</evidence>
<comment type="subcellular location">
    <subcellularLocation>
        <location evidence="1">Mitochondrion inner membrane</location>
        <topology evidence="1">Single-pass membrane protein</topology>
    </subcellularLocation>
</comment>
<evidence type="ECO:0000256" key="8">
    <source>
        <dbReference type="ARBA" id="ARBA00022989"/>
    </source>
</evidence>
<dbReference type="Pfam" id="PF15013">
    <property type="entry name" value="CCSMST1"/>
    <property type="match status" value="1"/>
</dbReference>
<accession>A0A8T2IJT2</accession>
<keyword evidence="5" id="KW-0732">Signal</keyword>
<evidence type="ECO:0000256" key="2">
    <source>
        <dbReference type="ARBA" id="ARBA00022448"/>
    </source>
</evidence>
<dbReference type="EMBL" id="JAACNH010000009">
    <property type="protein sequence ID" value="KAG8433039.1"/>
    <property type="molecule type" value="Genomic_DNA"/>
</dbReference>
<organism evidence="12 13">
    <name type="scientific">Hymenochirus boettgeri</name>
    <name type="common">Congo dwarf clawed frog</name>
    <dbReference type="NCBI Taxonomy" id="247094"/>
    <lineage>
        <taxon>Eukaryota</taxon>
        <taxon>Metazoa</taxon>
        <taxon>Chordata</taxon>
        <taxon>Craniata</taxon>
        <taxon>Vertebrata</taxon>
        <taxon>Euteleostomi</taxon>
        <taxon>Amphibia</taxon>
        <taxon>Batrachia</taxon>
        <taxon>Anura</taxon>
        <taxon>Pipoidea</taxon>
        <taxon>Pipidae</taxon>
        <taxon>Pipinae</taxon>
        <taxon>Hymenochirus</taxon>
    </lineage>
</organism>
<dbReference type="GO" id="GO:0005743">
    <property type="term" value="C:mitochondrial inner membrane"/>
    <property type="evidence" value="ECO:0007669"/>
    <property type="project" value="UniProtKB-SubCell"/>
</dbReference>
<keyword evidence="10" id="KW-0472">Membrane</keyword>
<keyword evidence="9" id="KW-0496">Mitochondrion</keyword>
<dbReference type="Proteomes" id="UP000812440">
    <property type="component" value="Chromosome 9"/>
</dbReference>
<proteinExistence type="inferred from homology"/>
<comment type="similarity">
    <text evidence="11">Belongs to the UQCC4 family.</text>
</comment>
<dbReference type="InterPro" id="IPR023248">
    <property type="entry name" value="UQCC4_vert"/>
</dbReference>
<dbReference type="PANTHER" id="PTHR35268:SF1">
    <property type="entry name" value="UBIQUINOL-CYTOCHROME-C REDUCTASE COMPLEX ASSEMBLY FACTOR 4"/>
    <property type="match status" value="1"/>
</dbReference>
<gene>
    <name evidence="12" type="ORF">GDO86_017348</name>
</gene>
<dbReference type="AlphaFoldDB" id="A0A8T2IJT2"/>
<evidence type="ECO:0000256" key="9">
    <source>
        <dbReference type="ARBA" id="ARBA00023128"/>
    </source>
</evidence>
<comment type="caution">
    <text evidence="12">The sequence shown here is derived from an EMBL/GenBank/DDBJ whole genome shotgun (WGS) entry which is preliminary data.</text>
</comment>
<protein>
    <submittedName>
        <fullName evidence="12">Uncharacterized protein</fullName>
    </submittedName>
</protein>
<evidence type="ECO:0000256" key="4">
    <source>
        <dbReference type="ARBA" id="ARBA00022692"/>
    </source>
</evidence>
<keyword evidence="2" id="KW-0813">Transport</keyword>
<keyword evidence="4" id="KW-0812">Transmembrane</keyword>
<name>A0A8T2IJT2_9PIPI</name>